<proteinExistence type="predicted"/>
<reference evidence="3" key="1">
    <citation type="journal article" date="2021" name="ISME J.">
        <title>Genomic evolution of the class Acidithiobacillia: deep-branching Proteobacteria living in extreme acidic conditions.</title>
        <authorList>
            <person name="Moya-Beltran A."/>
            <person name="Beard S."/>
            <person name="Rojas-Villalobos C."/>
            <person name="Issotta F."/>
            <person name="Gallardo Y."/>
            <person name="Ulloa R."/>
            <person name="Giaveno A."/>
            <person name="Degli Esposti M."/>
            <person name="Johnson D.B."/>
            <person name="Quatrini R."/>
        </authorList>
    </citation>
    <scope>NUCLEOTIDE SEQUENCE</scope>
    <source>
        <strain evidence="3">DSM 583</strain>
    </source>
</reference>
<dbReference type="Gene3D" id="3.30.700.10">
    <property type="entry name" value="Glycoprotein, Type 4 Pilin"/>
    <property type="match status" value="1"/>
</dbReference>
<sequence length="423" mass="44856">MFIHATADKRQQHPSKEAGFTLVEIMIALAILTIMAVVLFPLFSQTINYSQTTTTRAHLNELVKGLKVAYEKDAMVVDTTGADGDVVFTSNWGQVLGAPNDPLGTATLTSGSTTVNPVQAYALGNQASLESGFYAIAGAAGTSPLSLATDGYGNPFWVYVSPEMEGHYDGYPVYYHDVAFLSTNGAPSSVTPASQGVTYTCTVNPTYEQSGCSLNLGTNGGQHDAVATFSGYAVEQHLYHVTLRKMKTVGDAYGAYFTTQYLANASRNADIDYFANIDTAWNGCGPGGTGGNAYMDTSSPIPNSGNGSNSGPSYYFPGENPDGSTASYYGTNFLMDVQPATWDNNAFINNLGLSLPSVTSAWGFLMGIGNGPNSSNYGNGEPYTQNRDPLSCNTNMQSPPYTAFILAWAPNTVLLSIPVVGNY</sequence>
<feature type="region of interest" description="Disordered" evidence="1">
    <location>
        <begin position="296"/>
        <end position="317"/>
    </location>
</feature>
<feature type="transmembrane region" description="Helical" evidence="2">
    <location>
        <begin position="21"/>
        <end position="43"/>
    </location>
</feature>
<name>A0A8X8GAR8_ACIFI</name>
<keyword evidence="2" id="KW-0812">Transmembrane</keyword>
<keyword evidence="2" id="KW-0472">Membrane</keyword>
<evidence type="ECO:0000256" key="2">
    <source>
        <dbReference type="SAM" id="Phobius"/>
    </source>
</evidence>
<dbReference type="RefSeq" id="WP_215886304.1">
    <property type="nucleotide sequence ID" value="NZ_CP134225.1"/>
</dbReference>
<dbReference type="NCBIfam" id="TIGR02532">
    <property type="entry name" value="IV_pilin_GFxxxE"/>
    <property type="match status" value="1"/>
</dbReference>
<dbReference type="EMBL" id="JABBHS010000344">
    <property type="protein sequence ID" value="MBU2723810.1"/>
    <property type="molecule type" value="Genomic_DNA"/>
</dbReference>
<evidence type="ECO:0000313" key="4">
    <source>
        <dbReference type="Proteomes" id="UP000887300"/>
    </source>
</evidence>
<dbReference type="SUPFAM" id="SSF54523">
    <property type="entry name" value="Pili subunits"/>
    <property type="match status" value="1"/>
</dbReference>
<dbReference type="AlphaFoldDB" id="A0A8X8GAR8"/>
<dbReference type="Pfam" id="PF07963">
    <property type="entry name" value="N_methyl"/>
    <property type="match status" value="1"/>
</dbReference>
<protein>
    <submittedName>
        <fullName evidence="3">Prepilin-type N-terminal cleavage/methylation domain-containing protein</fullName>
    </submittedName>
</protein>
<evidence type="ECO:0000313" key="3">
    <source>
        <dbReference type="EMBL" id="MBU2723810.1"/>
    </source>
</evidence>
<dbReference type="InterPro" id="IPR045584">
    <property type="entry name" value="Pilin-like"/>
</dbReference>
<evidence type="ECO:0000256" key="1">
    <source>
        <dbReference type="SAM" id="MobiDB-lite"/>
    </source>
</evidence>
<gene>
    <name evidence="3" type="ORF">HF568_11500</name>
</gene>
<comment type="caution">
    <text evidence="3">The sequence shown here is derived from an EMBL/GenBank/DDBJ whole genome shotgun (WGS) entry which is preliminary data.</text>
</comment>
<accession>A0A8X8GAR8</accession>
<dbReference type="PROSITE" id="PS00409">
    <property type="entry name" value="PROKAR_NTER_METHYL"/>
    <property type="match status" value="1"/>
</dbReference>
<keyword evidence="2" id="KW-1133">Transmembrane helix</keyword>
<feature type="compositionally biased region" description="Low complexity" evidence="1">
    <location>
        <begin position="298"/>
        <end position="313"/>
    </location>
</feature>
<dbReference type="InterPro" id="IPR012902">
    <property type="entry name" value="N_methyl_site"/>
</dbReference>
<organism evidence="3 4">
    <name type="scientific">Acidithiobacillus ferridurans</name>
    <dbReference type="NCBI Taxonomy" id="1232575"/>
    <lineage>
        <taxon>Bacteria</taxon>
        <taxon>Pseudomonadati</taxon>
        <taxon>Pseudomonadota</taxon>
        <taxon>Acidithiobacillia</taxon>
        <taxon>Acidithiobacillales</taxon>
        <taxon>Acidithiobacillaceae</taxon>
        <taxon>Acidithiobacillus</taxon>
    </lineage>
</organism>
<dbReference type="Proteomes" id="UP000887300">
    <property type="component" value="Unassembled WGS sequence"/>
</dbReference>